<organism evidence="1 2">
    <name type="scientific">Punica granatum</name>
    <name type="common">Pomegranate</name>
    <dbReference type="NCBI Taxonomy" id="22663"/>
    <lineage>
        <taxon>Eukaryota</taxon>
        <taxon>Viridiplantae</taxon>
        <taxon>Streptophyta</taxon>
        <taxon>Embryophyta</taxon>
        <taxon>Tracheophyta</taxon>
        <taxon>Spermatophyta</taxon>
        <taxon>Magnoliopsida</taxon>
        <taxon>eudicotyledons</taxon>
        <taxon>Gunneridae</taxon>
        <taxon>Pentapetalae</taxon>
        <taxon>rosids</taxon>
        <taxon>malvids</taxon>
        <taxon>Myrtales</taxon>
        <taxon>Lythraceae</taxon>
        <taxon>Punica</taxon>
    </lineage>
</organism>
<accession>A0A2I0KY82</accession>
<comment type="caution">
    <text evidence="1">The sequence shown here is derived from an EMBL/GenBank/DDBJ whole genome shotgun (WGS) entry which is preliminary data.</text>
</comment>
<proteinExistence type="predicted"/>
<name>A0A2I0KY82_PUNGR</name>
<dbReference type="EMBL" id="PGOL01000276">
    <property type="protein sequence ID" value="PKI73422.1"/>
    <property type="molecule type" value="Genomic_DNA"/>
</dbReference>
<protein>
    <submittedName>
        <fullName evidence="1">Uncharacterized protein</fullName>
    </submittedName>
</protein>
<dbReference type="AlphaFoldDB" id="A0A2I0KY82"/>
<dbReference type="Proteomes" id="UP000233551">
    <property type="component" value="Unassembled WGS sequence"/>
</dbReference>
<sequence>MTPCLGRFDVRSGSDNTANGIELEPTKYIPSGVTKLYEPKCALVGARMRAFGSRGLGVSTFPGKRDGHA</sequence>
<gene>
    <name evidence="1" type="ORF">CRG98_006192</name>
</gene>
<reference evidence="1 2" key="1">
    <citation type="submission" date="2017-11" db="EMBL/GenBank/DDBJ databases">
        <title>De-novo sequencing of pomegranate (Punica granatum L.) genome.</title>
        <authorList>
            <person name="Akparov Z."/>
            <person name="Amiraslanov A."/>
            <person name="Hajiyeva S."/>
            <person name="Abbasov M."/>
            <person name="Kaur K."/>
            <person name="Hamwieh A."/>
            <person name="Solovyev V."/>
            <person name="Salamov A."/>
            <person name="Braich B."/>
            <person name="Kosarev P."/>
            <person name="Mahmoud A."/>
            <person name="Hajiyev E."/>
            <person name="Babayeva S."/>
            <person name="Izzatullayeva V."/>
            <person name="Mammadov A."/>
            <person name="Mammadov A."/>
            <person name="Sharifova S."/>
            <person name="Ojaghi J."/>
            <person name="Eynullazada K."/>
            <person name="Bayramov B."/>
            <person name="Abdulazimova A."/>
            <person name="Shahmuradov I."/>
        </authorList>
    </citation>
    <scope>NUCLEOTIDE SEQUENCE [LARGE SCALE GENOMIC DNA]</scope>
    <source>
        <strain evidence="2">cv. AG2017</strain>
        <tissue evidence="1">Leaf</tissue>
    </source>
</reference>
<keyword evidence="2" id="KW-1185">Reference proteome</keyword>
<evidence type="ECO:0000313" key="1">
    <source>
        <dbReference type="EMBL" id="PKI73422.1"/>
    </source>
</evidence>
<evidence type="ECO:0000313" key="2">
    <source>
        <dbReference type="Proteomes" id="UP000233551"/>
    </source>
</evidence>